<dbReference type="AlphaFoldDB" id="A0A814D5R9"/>
<dbReference type="Gene3D" id="1.25.40.420">
    <property type="match status" value="1"/>
</dbReference>
<dbReference type="InterPro" id="IPR011705">
    <property type="entry name" value="BACK"/>
</dbReference>
<dbReference type="InterPro" id="IPR006652">
    <property type="entry name" value="Kelch_1"/>
</dbReference>
<dbReference type="FunFam" id="1.25.40.420:FF:000001">
    <property type="entry name" value="Kelch-like family member 12"/>
    <property type="match status" value="1"/>
</dbReference>
<dbReference type="SMART" id="SM00612">
    <property type="entry name" value="Kelch"/>
    <property type="match status" value="6"/>
</dbReference>
<dbReference type="InterPro" id="IPR017096">
    <property type="entry name" value="BTB-kelch_protein"/>
</dbReference>
<dbReference type="SUPFAM" id="SSF54695">
    <property type="entry name" value="POZ domain"/>
    <property type="match status" value="1"/>
</dbReference>
<reference evidence="4" key="1">
    <citation type="submission" date="2021-02" db="EMBL/GenBank/DDBJ databases">
        <authorList>
            <person name="Nowell W R."/>
        </authorList>
    </citation>
    <scope>NUCLEOTIDE SEQUENCE</scope>
    <source>
        <strain evidence="4">Ploen Becks lab</strain>
    </source>
</reference>
<feature type="domain" description="BTB" evidence="3">
    <location>
        <begin position="31"/>
        <end position="98"/>
    </location>
</feature>
<dbReference type="FunFam" id="3.30.710.10:FF:000001">
    <property type="entry name" value="Kelch-like family member 20"/>
    <property type="match status" value="1"/>
</dbReference>
<evidence type="ECO:0000313" key="4">
    <source>
        <dbReference type="EMBL" id="CAF0949218.1"/>
    </source>
</evidence>
<evidence type="ECO:0000256" key="2">
    <source>
        <dbReference type="ARBA" id="ARBA00022737"/>
    </source>
</evidence>
<dbReference type="Pfam" id="PF01344">
    <property type="entry name" value="Kelch_1"/>
    <property type="match status" value="2"/>
</dbReference>
<dbReference type="PROSITE" id="PS50097">
    <property type="entry name" value="BTB"/>
    <property type="match status" value="1"/>
</dbReference>
<dbReference type="SMART" id="SM00225">
    <property type="entry name" value="BTB"/>
    <property type="match status" value="1"/>
</dbReference>
<dbReference type="SMART" id="SM00875">
    <property type="entry name" value="BACK"/>
    <property type="match status" value="1"/>
</dbReference>
<keyword evidence="2" id="KW-0677">Repeat</keyword>
<dbReference type="InterPro" id="IPR015915">
    <property type="entry name" value="Kelch-typ_b-propeller"/>
</dbReference>
<evidence type="ECO:0000256" key="1">
    <source>
        <dbReference type="ARBA" id="ARBA00022441"/>
    </source>
</evidence>
<dbReference type="Gene3D" id="2.120.10.80">
    <property type="entry name" value="Kelch-type beta propeller"/>
    <property type="match status" value="1"/>
</dbReference>
<dbReference type="PRINTS" id="PR00501">
    <property type="entry name" value="KELCHREPEAT"/>
</dbReference>
<keyword evidence="5" id="KW-1185">Reference proteome</keyword>
<proteinExistence type="predicted"/>
<dbReference type="Pfam" id="PF00651">
    <property type="entry name" value="BTB"/>
    <property type="match status" value="1"/>
</dbReference>
<accession>A0A814D5R9</accession>
<organism evidence="4 5">
    <name type="scientific">Brachionus calyciflorus</name>
    <dbReference type="NCBI Taxonomy" id="104777"/>
    <lineage>
        <taxon>Eukaryota</taxon>
        <taxon>Metazoa</taxon>
        <taxon>Spiralia</taxon>
        <taxon>Gnathifera</taxon>
        <taxon>Rotifera</taxon>
        <taxon>Eurotatoria</taxon>
        <taxon>Monogononta</taxon>
        <taxon>Pseudotrocha</taxon>
        <taxon>Ploima</taxon>
        <taxon>Brachionidae</taxon>
        <taxon>Brachionus</taxon>
    </lineage>
</organism>
<dbReference type="OrthoDB" id="45365at2759"/>
<keyword evidence="1" id="KW-0880">Kelch repeat</keyword>
<dbReference type="PANTHER" id="PTHR24412:SF441">
    <property type="entry name" value="KELCH-LIKE PROTEIN 28"/>
    <property type="match status" value="1"/>
</dbReference>
<protein>
    <recommendedName>
        <fullName evidence="3">BTB domain-containing protein</fullName>
    </recommendedName>
</protein>
<dbReference type="EMBL" id="CAJNOC010002744">
    <property type="protein sequence ID" value="CAF0949218.1"/>
    <property type="molecule type" value="Genomic_DNA"/>
</dbReference>
<dbReference type="PANTHER" id="PTHR24412">
    <property type="entry name" value="KELCH PROTEIN"/>
    <property type="match status" value="1"/>
</dbReference>
<dbReference type="SUPFAM" id="SSF50965">
    <property type="entry name" value="Galactose oxidase, central domain"/>
    <property type="match status" value="1"/>
</dbReference>
<dbReference type="InterPro" id="IPR000210">
    <property type="entry name" value="BTB/POZ_dom"/>
</dbReference>
<comment type="caution">
    <text evidence="4">The sequence shown here is derived from an EMBL/GenBank/DDBJ whole genome shotgun (WGS) entry which is preliminary data.</text>
</comment>
<dbReference type="Pfam" id="PF24681">
    <property type="entry name" value="Kelch_KLHDC2_KLHL20_DRC7"/>
    <property type="match status" value="1"/>
</dbReference>
<name>A0A814D5R9_9BILA</name>
<gene>
    <name evidence="4" type="ORF">OXX778_LOCUS13849</name>
</gene>
<dbReference type="PIRSF" id="PIRSF037037">
    <property type="entry name" value="Kelch-like_protein_gigaxonin"/>
    <property type="match status" value="1"/>
</dbReference>
<dbReference type="Proteomes" id="UP000663879">
    <property type="component" value="Unassembled WGS sequence"/>
</dbReference>
<sequence>MVQHDHWSFNERTFRSIFENINSLRKNRVLCDVILKIDDDEYYAHRVILSACSDYFCAMFTNEMKEKDMPVIELQGLSSKTMGILLDCIYSEKVSFTIENVQEILPAAALLQLNEIRSGCEDFLKNQLDPQNCLGIKAFAELHNCTNLRNATQEYIYENFSQVVQNSDEFSNLKCKELEDLIKSDEIEVANEEIVYNCIMEWTNYDIVNREQYLPILMAHIRLPLLSPQFLTDVCDKEILIKKSFECRDMLDEAKRYYLRPDCRSEMNGPRFRIRTGKDEHLVMLGGFGFQQKPLDVVEKYCPRTNTWSSLPSLTKKRRYAASAAIGKCLYIIGGYDTKTRLKSVEKLDLSEENPQWQSVSPLLFRRALPAVCVHNNKIYVCGGFDGTSRHSTMEFYDQHTDKWTLLDSTSVGREGAGLVSLGDSLYCIGGYDGYNLLRSVERYDFNTSTWSMISSMITPRSGAGCAALNYRIFVCGGFDGHIHLPTVETYSTITGQWSMINNLTVPRCYCSASLLHGKVIVVGGYDGQSLLSSLEEYDEANNSWSSKTNMPTARCDAGFAIIKYRNYS</sequence>
<evidence type="ECO:0000259" key="3">
    <source>
        <dbReference type="PROSITE" id="PS50097"/>
    </source>
</evidence>
<dbReference type="Pfam" id="PF07707">
    <property type="entry name" value="BACK"/>
    <property type="match status" value="1"/>
</dbReference>
<dbReference type="Gene3D" id="3.30.710.10">
    <property type="entry name" value="Potassium Channel Kv1.1, Chain A"/>
    <property type="match status" value="1"/>
</dbReference>
<dbReference type="InterPro" id="IPR011333">
    <property type="entry name" value="SKP1/BTB/POZ_sf"/>
</dbReference>
<dbReference type="InterPro" id="IPR011043">
    <property type="entry name" value="Gal_Oxase/kelch_b-propeller"/>
</dbReference>
<evidence type="ECO:0000313" key="5">
    <source>
        <dbReference type="Proteomes" id="UP000663879"/>
    </source>
</evidence>